<dbReference type="Proteomes" id="UP000182783">
    <property type="component" value="Unassembled WGS sequence"/>
</dbReference>
<protein>
    <submittedName>
        <fullName evidence="1">Uncharacterized protein</fullName>
    </submittedName>
</protein>
<name>A0A1G9X953_9BACL</name>
<evidence type="ECO:0000313" key="2">
    <source>
        <dbReference type="Proteomes" id="UP000182783"/>
    </source>
</evidence>
<dbReference type="AlphaFoldDB" id="A0A1G9X953"/>
<dbReference type="EMBL" id="FNGM01000021">
    <property type="protein sequence ID" value="SDM93329.1"/>
    <property type="molecule type" value="Genomic_DNA"/>
</dbReference>
<gene>
    <name evidence="1" type="ORF">SAMN05216191_12166</name>
</gene>
<organism evidence="1 2">
    <name type="scientific">Paenibacillus jilunlii</name>
    <dbReference type="NCBI Taxonomy" id="682956"/>
    <lineage>
        <taxon>Bacteria</taxon>
        <taxon>Bacillati</taxon>
        <taxon>Bacillota</taxon>
        <taxon>Bacilli</taxon>
        <taxon>Bacillales</taxon>
        <taxon>Paenibacillaceae</taxon>
        <taxon>Paenibacillus</taxon>
    </lineage>
</organism>
<accession>A0A1G9X953</accession>
<sequence length="51" mass="5672">MRECLKGGENMKKEYSKPALEVLDVKMTMAGPGVAIVDAFQDDPDEVQHYS</sequence>
<proteinExistence type="predicted"/>
<evidence type="ECO:0000313" key="1">
    <source>
        <dbReference type="EMBL" id="SDM93329.1"/>
    </source>
</evidence>
<reference evidence="1 2" key="1">
    <citation type="submission" date="2016-10" db="EMBL/GenBank/DDBJ databases">
        <authorList>
            <person name="de Groot N.N."/>
        </authorList>
    </citation>
    <scope>NUCLEOTIDE SEQUENCE [LARGE SCALE GENOMIC DNA]</scope>
    <source>
        <strain evidence="1 2">CGMCC 1.10239</strain>
    </source>
</reference>
<dbReference type="NCBIfam" id="NF033524">
    <property type="entry name" value="lasso_PadeA_fam"/>
    <property type="match status" value="1"/>
</dbReference>
<dbReference type="InterPro" id="IPR049825">
    <property type="entry name" value="Lasso_PadeA-like"/>
</dbReference>